<keyword evidence="1 2" id="KW-0694">RNA-binding</keyword>
<proteinExistence type="predicted"/>
<evidence type="ECO:0000259" key="3">
    <source>
        <dbReference type="PROSITE" id="PS50102"/>
    </source>
</evidence>
<dbReference type="InterPro" id="IPR012677">
    <property type="entry name" value="Nucleotide-bd_a/b_plait_sf"/>
</dbReference>
<dbReference type="GO" id="GO:0003723">
    <property type="term" value="F:RNA binding"/>
    <property type="evidence" value="ECO:0007669"/>
    <property type="project" value="UniProtKB-UniRule"/>
</dbReference>
<accession>A0A6D2IMZ8</accession>
<dbReference type="Pfam" id="PF00076">
    <property type="entry name" value="RRM_1"/>
    <property type="match status" value="1"/>
</dbReference>
<dbReference type="SMART" id="SM00360">
    <property type="entry name" value="RRM"/>
    <property type="match status" value="1"/>
</dbReference>
<dbReference type="GO" id="GO:0005634">
    <property type="term" value="C:nucleus"/>
    <property type="evidence" value="ECO:0007669"/>
    <property type="project" value="TreeGrafter"/>
</dbReference>
<dbReference type="PANTHER" id="PTHR48024:SF56">
    <property type="entry name" value="HETEROGENEOUS NUCLEAR RIBONUCLEOPROTEIN A0"/>
    <property type="match status" value="1"/>
</dbReference>
<dbReference type="PROSITE" id="PS50102">
    <property type="entry name" value="RRM"/>
    <property type="match status" value="1"/>
</dbReference>
<gene>
    <name evidence="4" type="ORF">MERR_LOCUS15200</name>
</gene>
<comment type="caution">
    <text evidence="4">The sequence shown here is derived from an EMBL/GenBank/DDBJ whole genome shotgun (WGS) entry which is preliminary data.</text>
</comment>
<evidence type="ECO:0000313" key="5">
    <source>
        <dbReference type="Proteomes" id="UP000467841"/>
    </source>
</evidence>
<dbReference type="EMBL" id="CACVBM020001063">
    <property type="protein sequence ID" value="CAA7027965.1"/>
    <property type="molecule type" value="Genomic_DNA"/>
</dbReference>
<dbReference type="InterPro" id="IPR000504">
    <property type="entry name" value="RRM_dom"/>
</dbReference>
<reference evidence="4" key="1">
    <citation type="submission" date="2020-01" db="EMBL/GenBank/DDBJ databases">
        <authorList>
            <person name="Mishra B."/>
        </authorList>
    </citation>
    <scope>NUCLEOTIDE SEQUENCE [LARGE SCALE GENOMIC DNA]</scope>
</reference>
<dbReference type="Gene3D" id="3.30.70.330">
    <property type="match status" value="1"/>
</dbReference>
<dbReference type="SUPFAM" id="SSF54928">
    <property type="entry name" value="RNA-binding domain, RBD"/>
    <property type="match status" value="1"/>
</dbReference>
<dbReference type="InterPro" id="IPR050886">
    <property type="entry name" value="RNA-binding_reg"/>
</dbReference>
<keyword evidence="5" id="KW-1185">Reference proteome</keyword>
<feature type="domain" description="RRM" evidence="3">
    <location>
        <begin position="95"/>
        <end position="173"/>
    </location>
</feature>
<dbReference type="PANTHER" id="PTHR48024">
    <property type="entry name" value="GEO13361P1-RELATED"/>
    <property type="match status" value="1"/>
</dbReference>
<dbReference type="InterPro" id="IPR048289">
    <property type="entry name" value="RRM2_NsCP33-like"/>
</dbReference>
<dbReference type="Proteomes" id="UP000467841">
    <property type="component" value="Unassembled WGS sequence"/>
</dbReference>
<evidence type="ECO:0000256" key="1">
    <source>
        <dbReference type="ARBA" id="ARBA00022884"/>
    </source>
</evidence>
<evidence type="ECO:0000256" key="2">
    <source>
        <dbReference type="PROSITE-ProRule" id="PRU00176"/>
    </source>
</evidence>
<dbReference type="CDD" id="cd21608">
    <property type="entry name" value="RRM2_NsCP33_like"/>
    <property type="match status" value="1"/>
</dbReference>
<protein>
    <recommendedName>
        <fullName evidence="3">RRM domain-containing protein</fullName>
    </recommendedName>
</protein>
<evidence type="ECO:0000313" key="4">
    <source>
        <dbReference type="EMBL" id="CAA7027965.1"/>
    </source>
</evidence>
<dbReference type="AlphaFoldDB" id="A0A6D2IMZ8"/>
<name>A0A6D2IMZ8_9BRAS</name>
<organism evidence="4 5">
    <name type="scientific">Microthlaspi erraticum</name>
    <dbReference type="NCBI Taxonomy" id="1685480"/>
    <lineage>
        <taxon>Eukaryota</taxon>
        <taxon>Viridiplantae</taxon>
        <taxon>Streptophyta</taxon>
        <taxon>Embryophyta</taxon>
        <taxon>Tracheophyta</taxon>
        <taxon>Spermatophyta</taxon>
        <taxon>Magnoliopsida</taxon>
        <taxon>eudicotyledons</taxon>
        <taxon>Gunneridae</taxon>
        <taxon>Pentapetalae</taxon>
        <taxon>rosids</taxon>
        <taxon>malvids</taxon>
        <taxon>Brassicales</taxon>
        <taxon>Brassicaceae</taxon>
        <taxon>Coluteocarpeae</taxon>
        <taxon>Microthlaspi</taxon>
    </lineage>
</organism>
<dbReference type="OrthoDB" id="8093034at2759"/>
<sequence>MATKVYVESGEALTLYILVSYFSNFRCGTFIINTLPHAQRSSSEAWAIVGTTSTGWPNIGWLIINTPPHAQRSSSEAWVIVGTTSTGWPRIDCSDTMSNSDLSWDTTDDTLMQAFSAYGNVLDATVIRDRDTGRSRGFGYVNFSTNDEAEAAISGMNDQELDGRRVKVSLANATQTTPGYSGGGGGYM</sequence>
<dbReference type="InterPro" id="IPR035979">
    <property type="entry name" value="RBD_domain_sf"/>
</dbReference>